<evidence type="ECO:0008006" key="3">
    <source>
        <dbReference type="Google" id="ProtNLM"/>
    </source>
</evidence>
<keyword evidence="2" id="KW-1185">Reference proteome</keyword>
<organism evidence="1 2">
    <name type="scientific">Actinomadura luteofluorescens</name>
    <dbReference type="NCBI Taxonomy" id="46163"/>
    <lineage>
        <taxon>Bacteria</taxon>
        <taxon>Bacillati</taxon>
        <taxon>Actinomycetota</taxon>
        <taxon>Actinomycetes</taxon>
        <taxon>Streptosporangiales</taxon>
        <taxon>Thermomonosporaceae</taxon>
        <taxon>Actinomadura</taxon>
    </lineage>
</organism>
<name>A0A7Y9EDK5_9ACTN</name>
<dbReference type="Proteomes" id="UP000529783">
    <property type="component" value="Unassembled WGS sequence"/>
</dbReference>
<evidence type="ECO:0000313" key="1">
    <source>
        <dbReference type="EMBL" id="NYD45708.1"/>
    </source>
</evidence>
<proteinExistence type="predicted"/>
<evidence type="ECO:0000313" key="2">
    <source>
        <dbReference type="Proteomes" id="UP000529783"/>
    </source>
</evidence>
<reference evidence="1 2" key="1">
    <citation type="submission" date="2020-07" db="EMBL/GenBank/DDBJ databases">
        <title>Sequencing the genomes of 1000 actinobacteria strains.</title>
        <authorList>
            <person name="Klenk H.-P."/>
        </authorList>
    </citation>
    <scope>NUCLEOTIDE SEQUENCE [LARGE SCALE GENOMIC DNA]</scope>
    <source>
        <strain evidence="1 2">DSM 40398</strain>
    </source>
</reference>
<gene>
    <name evidence="1" type="ORF">BJY14_001691</name>
</gene>
<sequence>MATRMPSPAELYGLKPLYKVSELPGILPFSRSRVYELVRAGRIRTVTEHSIRLVPASAIIEYIELLEREAEAA</sequence>
<dbReference type="EMBL" id="JACCBA010000001">
    <property type="protein sequence ID" value="NYD45708.1"/>
    <property type="molecule type" value="Genomic_DNA"/>
</dbReference>
<dbReference type="AlphaFoldDB" id="A0A7Y9EDK5"/>
<protein>
    <recommendedName>
        <fullName evidence="3">Helix-turn-helix domain-containing protein</fullName>
    </recommendedName>
</protein>
<comment type="caution">
    <text evidence="1">The sequence shown here is derived from an EMBL/GenBank/DDBJ whole genome shotgun (WGS) entry which is preliminary data.</text>
</comment>
<accession>A0A7Y9EDK5</accession>
<dbReference type="RefSeq" id="WP_378317231.1">
    <property type="nucleotide sequence ID" value="NZ_JBHTFX010000001.1"/>
</dbReference>